<name>A0ABR8J066_9NOST</name>
<reference evidence="1 2" key="1">
    <citation type="journal article" date="2020" name="ISME J.">
        <title>Comparative genomics reveals insights into cyanobacterial evolution and habitat adaptation.</title>
        <authorList>
            <person name="Chen M.Y."/>
            <person name="Teng W.K."/>
            <person name="Zhao L."/>
            <person name="Hu C.X."/>
            <person name="Zhou Y.K."/>
            <person name="Han B.P."/>
            <person name="Song L.R."/>
            <person name="Shu W.S."/>
        </authorList>
    </citation>
    <scope>NUCLEOTIDE SEQUENCE [LARGE SCALE GENOMIC DNA]</scope>
    <source>
        <strain evidence="1 2">FACHB-362</strain>
    </source>
</reference>
<gene>
    <name evidence="1" type="ORF">H6G68_04670</name>
</gene>
<accession>A0ABR8J066</accession>
<evidence type="ECO:0000313" key="1">
    <source>
        <dbReference type="EMBL" id="MBD2691057.1"/>
    </source>
</evidence>
<dbReference type="EMBL" id="JACJTQ010000004">
    <property type="protein sequence ID" value="MBD2691057.1"/>
    <property type="molecule type" value="Genomic_DNA"/>
</dbReference>
<proteinExistence type="predicted"/>
<comment type="caution">
    <text evidence="1">The sequence shown here is derived from an EMBL/GenBank/DDBJ whole genome shotgun (WGS) entry which is preliminary data.</text>
</comment>
<evidence type="ECO:0000313" key="2">
    <source>
        <dbReference type="Proteomes" id="UP000660381"/>
    </source>
</evidence>
<protein>
    <submittedName>
        <fullName evidence="1">Uncharacterized protein</fullName>
    </submittedName>
</protein>
<organism evidence="1 2">
    <name type="scientific">Anabaena catenula FACHB-362</name>
    <dbReference type="NCBI Taxonomy" id="2692877"/>
    <lineage>
        <taxon>Bacteria</taxon>
        <taxon>Bacillati</taxon>
        <taxon>Cyanobacteriota</taxon>
        <taxon>Cyanophyceae</taxon>
        <taxon>Nostocales</taxon>
        <taxon>Nostocaceae</taxon>
        <taxon>Anabaena</taxon>
    </lineage>
</organism>
<sequence>MNRIMKSIIKYATAITISSLSMFLTPVIAQANKEQWLDFGKTHSGEILKLNESSVKFEIMLADDTLNNQDGFYSNKDNYPKVKVVVFDYSIGNKKRSAYTKSCDNGRLTANPRWKTYTSVTDYWPQYFIVEVDSVASEKMLQQVCTLSLSK</sequence>
<dbReference type="Proteomes" id="UP000660381">
    <property type="component" value="Unassembled WGS sequence"/>
</dbReference>
<keyword evidence="2" id="KW-1185">Reference proteome</keyword>